<organism evidence="1 2">
    <name type="scientific">Pseudoalteromonas agarivorans DSM 14585</name>
    <dbReference type="NCBI Taxonomy" id="1312369"/>
    <lineage>
        <taxon>Bacteria</taxon>
        <taxon>Pseudomonadati</taxon>
        <taxon>Pseudomonadota</taxon>
        <taxon>Gammaproteobacteria</taxon>
        <taxon>Alteromonadales</taxon>
        <taxon>Pseudoalteromonadaceae</taxon>
        <taxon>Pseudoalteromonas</taxon>
    </lineage>
</organism>
<protein>
    <submittedName>
        <fullName evidence="1">Phosphoglycolate phosphatase</fullName>
    </submittedName>
</protein>
<name>A0ACA8DXL1_9GAMM</name>
<accession>A0ACA8DXL1</accession>
<dbReference type="EMBL" id="CP011011">
    <property type="protein sequence ID" value="ATC82588.1"/>
    <property type="molecule type" value="Genomic_DNA"/>
</dbReference>
<evidence type="ECO:0000313" key="2">
    <source>
        <dbReference type="Proteomes" id="UP000217277"/>
    </source>
</evidence>
<reference evidence="1" key="1">
    <citation type="submission" date="2015-03" db="EMBL/GenBank/DDBJ databases">
        <authorList>
            <person name="Xie B.-B."/>
            <person name="Rong J.-C."/>
            <person name="Qin Q.-L."/>
            <person name="Zhang Y.-Z."/>
        </authorList>
    </citation>
    <scope>NUCLEOTIDE SEQUENCE</scope>
    <source>
        <strain evidence="1">DSM 14585</strain>
    </source>
</reference>
<keyword evidence="2" id="KW-1185">Reference proteome</keyword>
<proteinExistence type="predicted"/>
<sequence length="219" mass="23844">MATAVLKKYKLVIFDWDGTVMDSISKIVNCIRHSALALNIEPPSDTAIKNIIGMSLELAIEVLFPDEVAHHPALINGYKQQYRVDTTATPVFDNVENVLSALKAQGVILAIATGKGRDGLMRLLEQTQLGHYFSATRTSDEAHSKPSPDMLEQLLVELAINADEALMIGDTKIDMAMAQAANIDRIGVTMGVHSAAQLSEFSPVATVDNYQQLQRILLG</sequence>
<evidence type="ECO:0000313" key="1">
    <source>
        <dbReference type="EMBL" id="ATC82588.1"/>
    </source>
</evidence>
<gene>
    <name evidence="1" type="primary">gph</name>
    <name evidence="1" type="ORF">PAGA_a2296</name>
</gene>
<dbReference type="Proteomes" id="UP000217277">
    <property type="component" value="Chromosome I"/>
</dbReference>